<dbReference type="InterPro" id="IPR022272">
    <property type="entry name" value="Lipocalin_CS"/>
</dbReference>
<dbReference type="PROSITE" id="PS00213">
    <property type="entry name" value="LIPOCALIN"/>
    <property type="match status" value="1"/>
</dbReference>
<name>A0A2A4K3U8_HELVI</name>
<accession>A0A2A4K3U8</accession>
<gene>
    <name evidence="1" type="ORF">B5V51_3748</name>
</gene>
<dbReference type="EMBL" id="NWSH01000191">
    <property type="protein sequence ID" value="PCG78578.1"/>
    <property type="molecule type" value="Genomic_DNA"/>
</dbReference>
<comment type="caution">
    <text evidence="1">The sequence shown here is derived from an EMBL/GenBank/DDBJ whole genome shotgun (WGS) entry which is preliminary data.</text>
</comment>
<proteinExistence type="predicted"/>
<reference evidence="1" key="1">
    <citation type="submission" date="2017-09" db="EMBL/GenBank/DDBJ databases">
        <title>Contemporary evolution of a Lepidopteran species, Heliothis virescens, in response to modern agricultural practices.</title>
        <authorList>
            <person name="Fritz M.L."/>
            <person name="Deyonke A.M."/>
            <person name="Papanicolaou A."/>
            <person name="Micinski S."/>
            <person name="Westbrook J."/>
            <person name="Gould F."/>
        </authorList>
    </citation>
    <scope>NUCLEOTIDE SEQUENCE [LARGE SCALE GENOMIC DNA]</scope>
    <source>
        <strain evidence="1">HvINT-</strain>
        <tissue evidence="1">Whole body</tissue>
    </source>
</reference>
<protein>
    <submittedName>
        <fullName evidence="1">Uncharacterized protein</fullName>
    </submittedName>
</protein>
<evidence type="ECO:0000313" key="1">
    <source>
        <dbReference type="EMBL" id="PCG78578.1"/>
    </source>
</evidence>
<dbReference type="AlphaFoldDB" id="A0A2A4K3U8"/>
<sequence>MSSNESYLVQLRHAGSITCTNSLISTAGSNGALSHIPREPSTDMLAALPFCLLFAVGHVHGFCGDNIRWAHHFNIEDVYGMWYGVGYAQHTPDLTNKPNTVGCVTLHITDVTTEPQDDWLDWSIQKHNYSDENWRSYKSNPWSEDVLSGSWLDIRVKRKAKRDIYNERRLRVVWDEDGQSVEQAPGLWTADQRRPLEREMLARGIDVWNPDEPPRHPQVIRILKVKQNVMIINHCSEISGAVFSLILRRSPSRVDRWEWFDYKRQFFNFELPNVYRYSAVCAGCIETSSVIFVFMCSAVFVLL</sequence>
<organism evidence="1">
    <name type="scientific">Heliothis virescens</name>
    <name type="common">Tobacco budworm moth</name>
    <dbReference type="NCBI Taxonomy" id="7102"/>
    <lineage>
        <taxon>Eukaryota</taxon>
        <taxon>Metazoa</taxon>
        <taxon>Ecdysozoa</taxon>
        <taxon>Arthropoda</taxon>
        <taxon>Hexapoda</taxon>
        <taxon>Insecta</taxon>
        <taxon>Pterygota</taxon>
        <taxon>Neoptera</taxon>
        <taxon>Endopterygota</taxon>
        <taxon>Lepidoptera</taxon>
        <taxon>Glossata</taxon>
        <taxon>Ditrysia</taxon>
        <taxon>Noctuoidea</taxon>
        <taxon>Noctuidae</taxon>
        <taxon>Heliothinae</taxon>
        <taxon>Heliothis</taxon>
    </lineage>
</organism>